<protein>
    <submittedName>
        <fullName evidence="1">Uncharacterized protein</fullName>
    </submittedName>
</protein>
<organism evidence="1 2">
    <name type="scientific">Chaenocephalus aceratus</name>
    <name type="common">Blackfin icefish</name>
    <name type="synonym">Chaenichthys aceratus</name>
    <dbReference type="NCBI Taxonomy" id="36190"/>
    <lineage>
        <taxon>Eukaryota</taxon>
        <taxon>Metazoa</taxon>
        <taxon>Chordata</taxon>
        <taxon>Craniata</taxon>
        <taxon>Vertebrata</taxon>
        <taxon>Euteleostomi</taxon>
        <taxon>Actinopterygii</taxon>
        <taxon>Neopterygii</taxon>
        <taxon>Teleostei</taxon>
        <taxon>Neoteleostei</taxon>
        <taxon>Acanthomorphata</taxon>
        <taxon>Eupercaria</taxon>
        <taxon>Perciformes</taxon>
        <taxon>Notothenioidei</taxon>
        <taxon>Channichthyidae</taxon>
        <taxon>Chaenocephalus</taxon>
    </lineage>
</organism>
<accession>A0ACB9W135</accession>
<comment type="caution">
    <text evidence="1">The sequence shown here is derived from an EMBL/GenBank/DDBJ whole genome shotgun (WGS) entry which is preliminary data.</text>
</comment>
<dbReference type="EMBL" id="CM043804">
    <property type="protein sequence ID" value="KAI4806599.1"/>
    <property type="molecule type" value="Genomic_DNA"/>
</dbReference>
<proteinExistence type="predicted"/>
<gene>
    <name evidence="1" type="ORF">KUCAC02_017417</name>
</gene>
<dbReference type="Proteomes" id="UP001057452">
    <property type="component" value="Chromosome 20"/>
</dbReference>
<evidence type="ECO:0000313" key="1">
    <source>
        <dbReference type="EMBL" id="KAI4806599.1"/>
    </source>
</evidence>
<sequence>MRCGIGHLPGGCQRTMGLHCVLILCLFSGWAVSYKQGDNVTLYVNKVGPYHNPQETYHYYTLPVCRPEKVHHKSLSLGEVLDGDRMAESLYYIRFRENVEKKPLCTLTLSEIQVDELREAIEELFYFEFVLDDIPILGFVGYIEESGFLPHSHKVGLWTHLDFNIEYNGDTVIFANVSVKDVKPVPLEEGVGSVGGVGVGGGSLVVTHTYSVRWFESPLPHSRRAERLRDYSFFPKTLEIHWLSIINSLVLVVLLLGFVIIILMRVLKNDFARYNVEEEGDCDDLDQGDNGWKIIHTDVFRFPPYKSLLCAVLGVGAQFLTLATGIILMALLGMFNVHRHGAINSAAIVLYALTSCVSGYVSCSFYTQINGQRWVWNIILTSSLFSAPLFLTWSVVNSIHWWSGSTQALPATTVLLILGAWVLVGFPLTVIGGIVGKNRAGSFQAPCRTRNIARQIPTQPWYKHTAVHMAIGGFLPFSAISVELYYIFATVWGREHYTLYGILLCVFAILLSVGACISVALTYFLLSGEDHRWWWRSVLSTGSTGLFIFVYSVFYYRNRSSMSGLVQSTEFFGYSLLTALVFSLMLGSVSFWASLAFIRYIYRSLKMD</sequence>
<reference evidence="1" key="1">
    <citation type="submission" date="2022-05" db="EMBL/GenBank/DDBJ databases">
        <title>Chromosome-level genome of Chaenocephalus aceratus.</title>
        <authorList>
            <person name="Park H."/>
        </authorList>
    </citation>
    <scope>NUCLEOTIDE SEQUENCE</scope>
    <source>
        <strain evidence="1">KU_202001</strain>
    </source>
</reference>
<keyword evidence="2" id="KW-1185">Reference proteome</keyword>
<evidence type="ECO:0000313" key="2">
    <source>
        <dbReference type="Proteomes" id="UP001057452"/>
    </source>
</evidence>
<name>A0ACB9W135_CHAAC</name>